<dbReference type="PANTHER" id="PTHR43568:SF1">
    <property type="entry name" value="P PROTEIN"/>
    <property type="match status" value="1"/>
</dbReference>
<dbReference type="EMBL" id="BGPR01027150">
    <property type="protein sequence ID" value="GBN97396.1"/>
    <property type="molecule type" value="Genomic_DNA"/>
</dbReference>
<protein>
    <submittedName>
        <fullName evidence="2">Uncharacterized protein</fullName>
    </submittedName>
</protein>
<dbReference type="Proteomes" id="UP000499080">
    <property type="component" value="Unassembled WGS sequence"/>
</dbReference>
<name>A0A4Y2TD82_ARAVE</name>
<dbReference type="OrthoDB" id="442352at2759"/>
<comment type="caution">
    <text evidence="2">The sequence shown here is derived from an EMBL/GenBank/DDBJ whole genome shotgun (WGS) entry which is preliminary data.</text>
</comment>
<keyword evidence="1" id="KW-1133">Transmembrane helix</keyword>
<organism evidence="2 3">
    <name type="scientific">Araneus ventricosus</name>
    <name type="common">Orbweaver spider</name>
    <name type="synonym">Epeira ventricosa</name>
    <dbReference type="NCBI Taxonomy" id="182803"/>
    <lineage>
        <taxon>Eukaryota</taxon>
        <taxon>Metazoa</taxon>
        <taxon>Ecdysozoa</taxon>
        <taxon>Arthropoda</taxon>
        <taxon>Chelicerata</taxon>
        <taxon>Arachnida</taxon>
        <taxon>Araneae</taxon>
        <taxon>Araneomorphae</taxon>
        <taxon>Entelegynae</taxon>
        <taxon>Araneoidea</taxon>
        <taxon>Araneidae</taxon>
        <taxon>Araneus</taxon>
    </lineage>
</organism>
<gene>
    <name evidence="2" type="ORF">AVEN_41588_1</name>
</gene>
<reference evidence="2 3" key="1">
    <citation type="journal article" date="2019" name="Sci. Rep.">
        <title>Orb-weaving spider Araneus ventricosus genome elucidates the spidroin gene catalogue.</title>
        <authorList>
            <person name="Kono N."/>
            <person name="Nakamura H."/>
            <person name="Ohtoshi R."/>
            <person name="Moran D.A.P."/>
            <person name="Shinohara A."/>
            <person name="Yoshida Y."/>
            <person name="Fujiwara M."/>
            <person name="Mori M."/>
            <person name="Tomita M."/>
            <person name="Arakawa K."/>
        </authorList>
    </citation>
    <scope>NUCLEOTIDE SEQUENCE [LARGE SCALE GENOMIC DNA]</scope>
</reference>
<keyword evidence="3" id="KW-1185">Reference proteome</keyword>
<dbReference type="InterPro" id="IPR051475">
    <property type="entry name" value="Diverse_Ion_Transporter"/>
</dbReference>
<keyword evidence="1" id="KW-0812">Transmembrane</keyword>
<accession>A0A4Y2TD82</accession>
<evidence type="ECO:0000256" key="1">
    <source>
        <dbReference type="SAM" id="Phobius"/>
    </source>
</evidence>
<feature type="transmembrane region" description="Helical" evidence="1">
    <location>
        <begin position="120"/>
        <end position="142"/>
    </location>
</feature>
<feature type="transmembrane region" description="Helical" evidence="1">
    <location>
        <begin position="97"/>
        <end position="114"/>
    </location>
</feature>
<evidence type="ECO:0000313" key="2">
    <source>
        <dbReference type="EMBL" id="GBN97396.1"/>
    </source>
</evidence>
<dbReference type="PANTHER" id="PTHR43568">
    <property type="entry name" value="P PROTEIN"/>
    <property type="match status" value="1"/>
</dbReference>
<evidence type="ECO:0000313" key="3">
    <source>
        <dbReference type="Proteomes" id="UP000499080"/>
    </source>
</evidence>
<keyword evidence="1" id="KW-0472">Membrane</keyword>
<sequence>MRKDMAKIWGYFEDPMVHPYTQEPKLKHEIEVWRKAFNSLSGYSRDEDTVRAILHRKITVLETLLRKKLYDAKISEDDYRASLKELTNAFKLKNTSLLLKSGIVISIVIIFFFLESIPALNLSIAILVCNKFVAVLLCILAASLTRHTTRLQQVNANDEVTTRRTCSKLVTLNLQQTCRVKLIENYSKNRVLRRALG</sequence>
<dbReference type="AlphaFoldDB" id="A0A4Y2TD82"/>
<proteinExistence type="predicted"/>